<evidence type="ECO:0000313" key="1">
    <source>
        <dbReference type="EMBL" id="KAF2807345.1"/>
    </source>
</evidence>
<evidence type="ECO:0000313" key="3">
    <source>
        <dbReference type="RefSeq" id="XP_033574309.1"/>
    </source>
</evidence>
<name>A0A6A6YH55_9PEZI</name>
<gene>
    <name evidence="1 3" type="ORF">BDZ99DRAFT_522961</name>
</gene>
<organism evidence="1">
    <name type="scientific">Mytilinidion resinicola</name>
    <dbReference type="NCBI Taxonomy" id="574789"/>
    <lineage>
        <taxon>Eukaryota</taxon>
        <taxon>Fungi</taxon>
        <taxon>Dikarya</taxon>
        <taxon>Ascomycota</taxon>
        <taxon>Pezizomycotina</taxon>
        <taxon>Dothideomycetes</taxon>
        <taxon>Pleosporomycetidae</taxon>
        <taxon>Mytilinidiales</taxon>
        <taxon>Mytilinidiaceae</taxon>
        <taxon>Mytilinidion</taxon>
    </lineage>
</organism>
<sequence length="236" mass="25799">MRSVFIHLFGSSPPPPAQQLPQPLPSLIGKTAYEKFKWVQEACKIISNTTTRAELDRKMRKVDKLDSSSLGVPIAKARARCDTGFAVKEGSILTRSANIVYAKAQRELQLGAQSSNDANDCIPADYPRHPDVHQSSTPAARATEISEACPKASILSTEAFANFLLAHNSFEQAIELLGEAKEHTMSTIKTALEQQNQAKSFASTANADARKCRVLAMAWYTEAKGFARGETDDQDD</sequence>
<proteinExistence type="predicted"/>
<keyword evidence="2" id="KW-1185">Reference proteome</keyword>
<dbReference type="EMBL" id="MU003705">
    <property type="protein sequence ID" value="KAF2807345.1"/>
    <property type="molecule type" value="Genomic_DNA"/>
</dbReference>
<dbReference type="AlphaFoldDB" id="A0A6A6YH55"/>
<reference evidence="3" key="3">
    <citation type="submission" date="2025-04" db="UniProtKB">
        <authorList>
            <consortium name="RefSeq"/>
        </authorList>
    </citation>
    <scope>IDENTIFICATION</scope>
    <source>
        <strain evidence="3">CBS 304.34</strain>
    </source>
</reference>
<reference evidence="1 3" key="1">
    <citation type="journal article" date="2020" name="Stud. Mycol.">
        <title>101 Dothideomycetes genomes: a test case for predicting lifestyles and emergence of pathogens.</title>
        <authorList>
            <person name="Haridas S."/>
            <person name="Albert R."/>
            <person name="Binder M."/>
            <person name="Bloem J."/>
            <person name="Labutti K."/>
            <person name="Salamov A."/>
            <person name="Andreopoulos B."/>
            <person name="Baker S."/>
            <person name="Barry K."/>
            <person name="Bills G."/>
            <person name="Bluhm B."/>
            <person name="Cannon C."/>
            <person name="Castanera R."/>
            <person name="Culley D."/>
            <person name="Daum C."/>
            <person name="Ezra D."/>
            <person name="Gonzalez J."/>
            <person name="Henrissat B."/>
            <person name="Kuo A."/>
            <person name="Liang C."/>
            <person name="Lipzen A."/>
            <person name="Lutzoni F."/>
            <person name="Magnuson J."/>
            <person name="Mondo S."/>
            <person name="Nolan M."/>
            <person name="Ohm R."/>
            <person name="Pangilinan J."/>
            <person name="Park H.-J."/>
            <person name="Ramirez L."/>
            <person name="Alfaro M."/>
            <person name="Sun H."/>
            <person name="Tritt A."/>
            <person name="Yoshinaga Y."/>
            <person name="Zwiers L.-H."/>
            <person name="Turgeon B."/>
            <person name="Goodwin S."/>
            <person name="Spatafora J."/>
            <person name="Crous P."/>
            <person name="Grigoriev I."/>
        </authorList>
    </citation>
    <scope>NUCLEOTIDE SEQUENCE</scope>
    <source>
        <strain evidence="1 3">CBS 304.34</strain>
    </source>
</reference>
<accession>A0A6A6YH55</accession>
<dbReference type="GeneID" id="54466647"/>
<reference evidence="3" key="2">
    <citation type="submission" date="2020-04" db="EMBL/GenBank/DDBJ databases">
        <authorList>
            <consortium name="NCBI Genome Project"/>
        </authorList>
    </citation>
    <scope>NUCLEOTIDE SEQUENCE</scope>
    <source>
        <strain evidence="3">CBS 304.34</strain>
    </source>
</reference>
<dbReference type="Proteomes" id="UP000504636">
    <property type="component" value="Unplaced"/>
</dbReference>
<protein>
    <submittedName>
        <fullName evidence="1 3">Uncharacterized protein</fullName>
    </submittedName>
</protein>
<dbReference type="RefSeq" id="XP_033574309.1">
    <property type="nucleotide sequence ID" value="XM_033725754.1"/>
</dbReference>
<evidence type="ECO:0000313" key="2">
    <source>
        <dbReference type="Proteomes" id="UP000504636"/>
    </source>
</evidence>